<comment type="caution">
    <text evidence="4">The sequence shown here is derived from an EMBL/GenBank/DDBJ whole genome shotgun (WGS) entry which is preliminary data.</text>
</comment>
<dbReference type="PANTHER" id="PTHR37299">
    <property type="entry name" value="TRANSCRIPTIONAL REGULATOR-RELATED"/>
    <property type="match status" value="1"/>
</dbReference>
<gene>
    <name evidence="4" type="ORF">LZZ85_24410</name>
</gene>
<evidence type="ECO:0000313" key="5">
    <source>
        <dbReference type="Proteomes" id="UP001165367"/>
    </source>
</evidence>
<name>A0ABS9KYP7_9BACT</name>
<protein>
    <submittedName>
        <fullName evidence="4">Response regulator transcription factor</fullName>
    </submittedName>
</protein>
<organism evidence="4 5">
    <name type="scientific">Terrimonas ginsenosidimutans</name>
    <dbReference type="NCBI Taxonomy" id="2908004"/>
    <lineage>
        <taxon>Bacteria</taxon>
        <taxon>Pseudomonadati</taxon>
        <taxon>Bacteroidota</taxon>
        <taxon>Chitinophagia</taxon>
        <taxon>Chitinophagales</taxon>
        <taxon>Chitinophagaceae</taxon>
        <taxon>Terrimonas</taxon>
    </lineage>
</organism>
<dbReference type="Pfam" id="PF04397">
    <property type="entry name" value="LytTR"/>
    <property type="match status" value="1"/>
</dbReference>
<dbReference type="PROSITE" id="PS50930">
    <property type="entry name" value="HTH_LYTTR"/>
    <property type="match status" value="1"/>
</dbReference>
<dbReference type="SMART" id="SM00850">
    <property type="entry name" value="LytTR"/>
    <property type="match status" value="1"/>
</dbReference>
<evidence type="ECO:0000259" key="3">
    <source>
        <dbReference type="PROSITE" id="PS50930"/>
    </source>
</evidence>
<dbReference type="Pfam" id="PF00072">
    <property type="entry name" value="Response_reg"/>
    <property type="match status" value="1"/>
</dbReference>
<reference evidence="4" key="1">
    <citation type="submission" date="2022-01" db="EMBL/GenBank/DDBJ databases">
        <authorList>
            <person name="Jo J.-H."/>
            <person name="Im W.-T."/>
        </authorList>
    </citation>
    <scope>NUCLEOTIDE SEQUENCE</scope>
    <source>
        <strain evidence="4">NA20</strain>
    </source>
</reference>
<dbReference type="InterPro" id="IPR046947">
    <property type="entry name" value="LytR-like"/>
</dbReference>
<dbReference type="InterPro" id="IPR007492">
    <property type="entry name" value="LytTR_DNA-bd_dom"/>
</dbReference>
<dbReference type="Gene3D" id="3.40.50.2300">
    <property type="match status" value="1"/>
</dbReference>
<dbReference type="Gene3D" id="2.40.50.1020">
    <property type="entry name" value="LytTr DNA-binding domain"/>
    <property type="match status" value="1"/>
</dbReference>
<dbReference type="SMART" id="SM00448">
    <property type="entry name" value="REC"/>
    <property type="match status" value="1"/>
</dbReference>
<dbReference type="EMBL" id="JAKLTR010000021">
    <property type="protein sequence ID" value="MCG2617464.1"/>
    <property type="molecule type" value="Genomic_DNA"/>
</dbReference>
<proteinExistence type="predicted"/>
<feature type="modified residue" description="4-aspartylphosphate" evidence="1">
    <location>
        <position position="57"/>
    </location>
</feature>
<feature type="domain" description="HTH LytTR-type" evidence="3">
    <location>
        <begin position="134"/>
        <end position="232"/>
    </location>
</feature>
<dbReference type="SUPFAM" id="SSF52172">
    <property type="entry name" value="CheY-like"/>
    <property type="match status" value="1"/>
</dbReference>
<dbReference type="PROSITE" id="PS50110">
    <property type="entry name" value="RESPONSE_REGULATORY"/>
    <property type="match status" value="1"/>
</dbReference>
<evidence type="ECO:0000259" key="2">
    <source>
        <dbReference type="PROSITE" id="PS50110"/>
    </source>
</evidence>
<dbReference type="InterPro" id="IPR001789">
    <property type="entry name" value="Sig_transdc_resp-reg_receiver"/>
</dbReference>
<dbReference type="InterPro" id="IPR011006">
    <property type="entry name" value="CheY-like_superfamily"/>
</dbReference>
<dbReference type="Proteomes" id="UP001165367">
    <property type="component" value="Unassembled WGS sequence"/>
</dbReference>
<evidence type="ECO:0000256" key="1">
    <source>
        <dbReference type="PROSITE-ProRule" id="PRU00169"/>
    </source>
</evidence>
<accession>A0ABS9KYP7</accession>
<dbReference type="PANTHER" id="PTHR37299:SF1">
    <property type="entry name" value="STAGE 0 SPORULATION PROTEIN A HOMOLOG"/>
    <property type="match status" value="1"/>
</dbReference>
<feature type="domain" description="Response regulatory" evidence="2">
    <location>
        <begin position="6"/>
        <end position="117"/>
    </location>
</feature>
<dbReference type="RefSeq" id="WP_237876224.1">
    <property type="nucleotide sequence ID" value="NZ_JAKLTR010000021.1"/>
</dbReference>
<keyword evidence="5" id="KW-1185">Reference proteome</keyword>
<sequence length="240" mass="27856">MDQRRTCIIVDDEPAAHYVLLSHIRHVPQLELVQQCYNAFEAINYLRQHPVDLMFLDINMPEISGMDLLRTLKNPPRTILTTAYSEHAMESYDFGVVDYLLKPINLPRFITATERYFEIAVKKETEKKETLTFITVKSGNANIRIELDDILYAQSLGNFIRISTPSKTHIVSLTTSELEELLPDDRFLRIHKSFIVSLNKIHEHGKDTVTVNEIRMPVGITYRQELNKRLKRESNTNGRD</sequence>
<evidence type="ECO:0000313" key="4">
    <source>
        <dbReference type="EMBL" id="MCG2617464.1"/>
    </source>
</evidence>
<keyword evidence="1" id="KW-0597">Phosphoprotein</keyword>